<dbReference type="AlphaFoldDB" id="A0A451BHF4"/>
<accession>A0A451BHF4</accession>
<sequence length="88" mass="10155">MKQQPGFVGLRYANPTYGRPYNYEHGVDLLHDLGRQIGGCSRRCRGAERFVSTDSSLFQQLPCHFDRREKSFCFGEVPNTKDLSLRSR</sequence>
<evidence type="ECO:0000313" key="1">
    <source>
        <dbReference type="EMBL" id="VFK77724.1"/>
    </source>
</evidence>
<organism evidence="1">
    <name type="scientific">Candidatus Kentrum sp. SD</name>
    <dbReference type="NCBI Taxonomy" id="2126332"/>
    <lineage>
        <taxon>Bacteria</taxon>
        <taxon>Pseudomonadati</taxon>
        <taxon>Pseudomonadota</taxon>
        <taxon>Gammaproteobacteria</taxon>
        <taxon>Candidatus Kentrum</taxon>
    </lineage>
</organism>
<proteinExistence type="predicted"/>
<gene>
    <name evidence="1" type="ORF">BECKSD772D_GA0070982_100153</name>
</gene>
<dbReference type="EMBL" id="CAADHB010000001">
    <property type="protein sequence ID" value="VFK77724.1"/>
    <property type="molecule type" value="Genomic_DNA"/>
</dbReference>
<reference evidence="1" key="1">
    <citation type="submission" date="2019-02" db="EMBL/GenBank/DDBJ databases">
        <authorList>
            <person name="Gruber-Vodicka R. H."/>
            <person name="Seah K. B. B."/>
        </authorList>
    </citation>
    <scope>NUCLEOTIDE SEQUENCE</scope>
    <source>
        <strain evidence="1">BECK_S127</strain>
    </source>
</reference>
<name>A0A451BHF4_9GAMM</name>
<protein>
    <submittedName>
        <fullName evidence="1">Uncharacterized protein</fullName>
    </submittedName>
</protein>